<dbReference type="EMBL" id="PRFA01000006">
    <property type="protein sequence ID" value="PWV00595.1"/>
    <property type="molecule type" value="Genomic_DNA"/>
</dbReference>
<dbReference type="AlphaFoldDB" id="A0A2V2VWX8"/>
<dbReference type="VEuPathDB" id="TriTrypDB:TcG_04965"/>
<evidence type="ECO:0000313" key="3">
    <source>
        <dbReference type="Proteomes" id="UP000246121"/>
    </source>
</evidence>
<name>A0A2V2VWX8_TRYCR</name>
<dbReference type="Proteomes" id="UP000246121">
    <property type="component" value="Unassembled WGS sequence"/>
</dbReference>
<dbReference type="InterPro" id="IPR039551">
    <property type="entry name" value="Cho/carn_acyl_trans"/>
</dbReference>
<dbReference type="VEuPathDB" id="TriTrypDB:ECC02_004898"/>
<dbReference type="VEuPathDB" id="TriTrypDB:TcCL_ESM02979"/>
<proteinExistence type="predicted"/>
<dbReference type="Pfam" id="PF00755">
    <property type="entry name" value="Carn_acyltransf"/>
    <property type="match status" value="1"/>
</dbReference>
<gene>
    <name evidence="2" type="ORF">C4B63_6g522</name>
</gene>
<dbReference type="VEuPathDB" id="TriTrypDB:TcCLB.509595.44"/>
<dbReference type="InterPro" id="IPR042231">
    <property type="entry name" value="Cho/carn_acyl_trans_2"/>
</dbReference>
<organism evidence="2 3">
    <name type="scientific">Trypanosoma cruzi</name>
    <dbReference type="NCBI Taxonomy" id="5693"/>
    <lineage>
        <taxon>Eukaryota</taxon>
        <taxon>Discoba</taxon>
        <taxon>Euglenozoa</taxon>
        <taxon>Kinetoplastea</taxon>
        <taxon>Metakinetoplastina</taxon>
        <taxon>Trypanosomatida</taxon>
        <taxon>Trypanosomatidae</taxon>
        <taxon>Trypanosoma</taxon>
        <taxon>Schizotrypanum</taxon>
    </lineage>
</organism>
<feature type="domain" description="Choline/carnitine acyltransferase" evidence="1">
    <location>
        <begin position="208"/>
        <end position="329"/>
    </location>
</feature>
<dbReference type="Gene3D" id="3.30.559.70">
    <property type="entry name" value="Choline/Carnitine o-acyltransferase, domain 2"/>
    <property type="match status" value="1"/>
</dbReference>
<dbReference type="SUPFAM" id="SSF52777">
    <property type="entry name" value="CoA-dependent acyltransferases"/>
    <property type="match status" value="1"/>
</dbReference>
<dbReference type="VEuPathDB" id="TriTrypDB:TCDM_04602"/>
<accession>A0A2V2VWX8</accession>
<evidence type="ECO:0000259" key="1">
    <source>
        <dbReference type="Pfam" id="PF00755"/>
    </source>
</evidence>
<dbReference type="VEuPathDB" id="TriTrypDB:TcBrA4_0079530"/>
<dbReference type="VEuPathDB" id="TriTrypDB:TcCLB.508819.10"/>
<dbReference type="VEuPathDB" id="TriTrypDB:C3747_329g19"/>
<reference evidence="2 3" key="1">
    <citation type="journal article" date="2018" name="Microb. Genom.">
        <title>Expanding an expanded genome: long-read sequencing of Trypanosoma cruzi.</title>
        <authorList>
            <person name="Berna L."/>
            <person name="Rodriguez M."/>
            <person name="Chiribao M.L."/>
            <person name="Parodi-Talice A."/>
            <person name="Pita S."/>
            <person name="Rijo G."/>
            <person name="Alvarez-Valin F."/>
            <person name="Robello C."/>
        </authorList>
    </citation>
    <scope>NUCLEOTIDE SEQUENCE [LARGE SCALE GENOMIC DNA]</scope>
    <source>
        <strain evidence="2 3">Dm28c</strain>
    </source>
</reference>
<protein>
    <recommendedName>
        <fullName evidence="1">Choline/carnitine acyltransferase domain-containing protein</fullName>
    </recommendedName>
</protein>
<comment type="caution">
    <text evidence="2">The sequence shown here is derived from an EMBL/GenBank/DDBJ whole genome shotgun (WGS) entry which is preliminary data.</text>
</comment>
<dbReference type="VEuPathDB" id="TriTrypDB:TCSYLVIO_002524"/>
<dbReference type="VEuPathDB" id="TriTrypDB:C4B63_6g522"/>
<sequence>MSTKKKYVKGLQSSGAVTEEAGAALTAALNSNPRHRCKEFAARPAQSRVVNLNCLRPHGALQEGDFPALTRSPETPESLLEDIAVMVNASQKLLRRSPDFQLITPLTDAVDVLRATAFRQKWIDTVAATCRSAMAYPFTEFRFLSPLPRGYSTGVSVAAEGEVVQRCIQTAETIQRILRVFVNASNSGQWQFQQLLYHGLRNEKKSAEGLVSVNYNSRHITVCCGLFYYRVEVLDEDGFVLDTVMIAERLWAVQQHADRNNREICEHKLLPDAREDLFAFYQLLGSLTEIDGVECAAVWERLKNTEPANAVSLADIDTGIFTVILRTLDNKSASARWYRSALVLEEREEKGVLAVRGHSILIHADDLLEFLMRVLCWDDAAGGMSDNNNNNSSSKEGDSLGAGSVFNSDGKLPPGVEHLDLWLPWKDRKPMRPYAVVKPPPHVFPLSISREDNIPFAYLCMAAVLAVQRVLTPFTEFPTVLAVFPNRRGDLSAALMYSYEVEEFIRSFCGGSALVERRAKRYLFLKAVQSLAGMIDACFHEPYPYYSMAKLLLKEGKAIGTGTFADNAILGTVDLYVTVGMLGQTRRCWILKQVFSYLHGLHSFAVHQETSQINHLQSAHRMLI</sequence>
<dbReference type="VEuPathDB" id="TriTrypDB:Tc_MARK_1259"/>
<evidence type="ECO:0000313" key="2">
    <source>
        <dbReference type="EMBL" id="PWV00595.1"/>
    </source>
</evidence>
<dbReference type="VEuPathDB" id="TriTrypDB:BCY84_15713"/>